<reference evidence="2" key="1">
    <citation type="journal article" date="2019" name="Int. J. Syst. Evol. Microbiol.">
        <title>The Global Catalogue of Microorganisms (GCM) 10K type strain sequencing project: providing services to taxonomists for standard genome sequencing and annotation.</title>
        <authorList>
            <consortium name="The Broad Institute Genomics Platform"/>
            <consortium name="The Broad Institute Genome Sequencing Center for Infectious Disease"/>
            <person name="Wu L."/>
            <person name="Ma J."/>
        </authorList>
    </citation>
    <scope>NUCLEOTIDE SEQUENCE [LARGE SCALE GENOMIC DNA]</scope>
    <source>
        <strain evidence="2">CGMCC 1.15643</strain>
    </source>
</reference>
<proteinExistence type="predicted"/>
<protein>
    <submittedName>
        <fullName evidence="1">Uncharacterized protein</fullName>
    </submittedName>
</protein>
<dbReference type="RefSeq" id="WP_260348835.1">
    <property type="nucleotide sequence ID" value="NZ_JAOAOS010000006.1"/>
</dbReference>
<gene>
    <name evidence="1" type="ORF">ACFPK2_08740</name>
</gene>
<sequence>MKLFDLVDRVLADQAARAAAGLPEPWLAEAERLGVPCHYGEGDRIIRHDPDGRRWEVTGTGQVICEIEPGWPEIQAISSV</sequence>
<organism evidence="1 2">
    <name type="scientific">Bosea minatitlanensis</name>
    <dbReference type="NCBI Taxonomy" id="128782"/>
    <lineage>
        <taxon>Bacteria</taxon>
        <taxon>Pseudomonadati</taxon>
        <taxon>Pseudomonadota</taxon>
        <taxon>Alphaproteobacteria</taxon>
        <taxon>Hyphomicrobiales</taxon>
        <taxon>Boseaceae</taxon>
        <taxon>Bosea</taxon>
    </lineage>
</organism>
<keyword evidence="2" id="KW-1185">Reference proteome</keyword>
<dbReference type="Proteomes" id="UP001595976">
    <property type="component" value="Unassembled WGS sequence"/>
</dbReference>
<comment type="caution">
    <text evidence="1">The sequence shown here is derived from an EMBL/GenBank/DDBJ whole genome shotgun (WGS) entry which is preliminary data.</text>
</comment>
<accession>A0ABW0F1N0</accession>
<name>A0ABW0F1N0_9HYPH</name>
<evidence type="ECO:0000313" key="1">
    <source>
        <dbReference type="EMBL" id="MFC5293077.1"/>
    </source>
</evidence>
<evidence type="ECO:0000313" key="2">
    <source>
        <dbReference type="Proteomes" id="UP001595976"/>
    </source>
</evidence>
<dbReference type="EMBL" id="JBHSLI010000003">
    <property type="protein sequence ID" value="MFC5293077.1"/>
    <property type="molecule type" value="Genomic_DNA"/>
</dbReference>